<feature type="transmembrane region" description="Helical" evidence="9">
    <location>
        <begin position="449"/>
        <end position="471"/>
    </location>
</feature>
<feature type="compositionally biased region" description="Polar residues" evidence="8">
    <location>
        <begin position="78"/>
        <end position="89"/>
    </location>
</feature>
<sequence length="1172" mass="123962">MSDHDQQPGLRGRIIEPAPPAPVPKVRKATTRRRNPQDRSALKSAPQAAADTTTTVATLTPGEQLHTAAHSAREGEQVTASTSTSADSPRSTDEDVVRSSGSMAVATLCSRITGFLRNVFITATLGGAIASAFNTANTLPNLVIEIVLGAVLTSLVVPVLVRAEKEDPDRGEAFIRRLFTLAATLLGSVTIIAVIATPLLVTANLGSEGKVNLTQATGFAYWLLPQIFFYGMFSLLMAILNTKGIFKPGAWAPVINNIIVLIVMAAYWLVPGELTPGEAAGIFDPHIMLLGVGTTLGVIVQALIMVPYIKKAGVSLKPLWGIDERLKQFGGMAAAIIVYVAISQLGYIVTTRIASAADAAAPNIYQQAWLLLQVPYGIIGVTLLTAIMPRLSRNAADGDDKAVTRDLVMGSKLTFIALIPIVVFFTIFGTWIARGLFAYGQFDGPEATILGWTLSFSAFTLLPYAMVLLHLRVFYAREEAWTPTFIIAGITATKVALSILAPFFATSPSRVVILLGAANGFGFVAGAVIGAFLLRRKLGNLGTKDVARTCVWALGASAVGGAVAFGAGLGLDMIAGSLFDALGSVGYLVQLAITGTLFLIVTGLVISRSGLREVIKLGQMLRRIPGMSRIIKEADDVELPTIKGDDLRIEATYIDDTFNATPVPPPMSAGIVRGPRLVPGAEVSDGSFRLLVDHGSVPGARFWRAIEKNSGREVALTFVDTSGQAPMAPLSPAEAQAAADRVKVRTLALAGIGGEAIAKNIEVRAYRNGCLIIADWVHGSPLAKVAADAEGEINPYAAAHALAPLVAASEHKTLGLDNRARIRINTAGVAVLAFPAVLDDASHERDLRSLRTALSALIDAATAPSDIQQLLTCELEQIPAAFRAQQAPQDNNGVADTEQEFSRDTTVRPEEPALKVVAQAAPQRVEEPVGGFGRKGYSRAATTVVFIAATALVIAAAVITAYLTSLFNSGKEQAPIKPQTIAHESSSMLMPDVILTPSMSTGWREESLSAAFATDRDSTTVWHADAGHGVLMNLDAPHELNRVALSTTTPGFKVRIFGVQEAKTITNSTSLNELLAQSILAEKQVDTTLTTIDIESRTKVTQVLVYIEQVAPKKNTDDTHTTTGVDISEITLVGQPYNTLGSAPCGTPAVNSTPFLPTIAEGAFSHATIPLS</sequence>
<reference evidence="10 11" key="1">
    <citation type="submission" date="2023-07" db="EMBL/GenBank/DDBJ databases">
        <title>Sequencing the genomes of 1000 actinobacteria strains.</title>
        <authorList>
            <person name="Klenk H.-P."/>
        </authorList>
    </citation>
    <scope>NUCLEOTIDE SEQUENCE [LARGE SCALE GENOMIC DNA]</scope>
    <source>
        <strain evidence="10 11">DSM 44508</strain>
    </source>
</reference>
<gene>
    <name evidence="10" type="ORF">J2S37_000813</name>
</gene>
<keyword evidence="7 9" id="KW-0472">Membrane</keyword>
<evidence type="ECO:0000256" key="1">
    <source>
        <dbReference type="ARBA" id="ARBA00004651"/>
    </source>
</evidence>
<feature type="compositionally biased region" description="Low complexity" evidence="8">
    <location>
        <begin position="45"/>
        <end position="60"/>
    </location>
</feature>
<feature type="transmembrane region" description="Helical" evidence="9">
    <location>
        <begin position="142"/>
        <end position="161"/>
    </location>
</feature>
<dbReference type="RefSeq" id="WP_277103280.1">
    <property type="nucleotide sequence ID" value="NZ_BAAAJS010000028.1"/>
</dbReference>
<dbReference type="PANTHER" id="PTHR47019:SF1">
    <property type="entry name" value="LIPID II FLIPPASE MURJ"/>
    <property type="match status" value="1"/>
</dbReference>
<feature type="transmembrane region" description="Helical" evidence="9">
    <location>
        <begin position="587"/>
        <end position="606"/>
    </location>
</feature>
<keyword evidence="3 9" id="KW-0812">Transmembrane</keyword>
<dbReference type="Proteomes" id="UP001183619">
    <property type="component" value="Unassembled WGS sequence"/>
</dbReference>
<evidence type="ECO:0000256" key="3">
    <source>
        <dbReference type="ARBA" id="ARBA00022692"/>
    </source>
</evidence>
<keyword evidence="11" id="KW-1185">Reference proteome</keyword>
<keyword evidence="5" id="KW-0573">Peptidoglycan synthesis</keyword>
<evidence type="ECO:0000256" key="7">
    <source>
        <dbReference type="ARBA" id="ARBA00023136"/>
    </source>
</evidence>
<proteinExistence type="predicted"/>
<keyword evidence="2" id="KW-1003">Cell membrane</keyword>
<feature type="transmembrane region" description="Helical" evidence="9">
    <location>
        <begin position="413"/>
        <end position="437"/>
    </location>
</feature>
<keyword evidence="6 9" id="KW-1133">Transmembrane helix</keyword>
<feature type="compositionally biased region" description="Basic residues" evidence="8">
    <location>
        <begin position="25"/>
        <end position="34"/>
    </location>
</feature>
<evidence type="ECO:0000313" key="10">
    <source>
        <dbReference type="EMBL" id="MDR7354275.1"/>
    </source>
</evidence>
<dbReference type="InterPro" id="IPR004268">
    <property type="entry name" value="MurJ"/>
</dbReference>
<feature type="transmembrane region" description="Helical" evidence="9">
    <location>
        <begin position="944"/>
        <end position="963"/>
    </location>
</feature>
<evidence type="ECO:0000256" key="2">
    <source>
        <dbReference type="ARBA" id="ARBA00022475"/>
    </source>
</evidence>
<accession>A0ABU2B6P1</accession>
<dbReference type="Pfam" id="PF03023">
    <property type="entry name" value="MurJ"/>
    <property type="match status" value="1"/>
</dbReference>
<feature type="transmembrane region" description="Helical" evidence="9">
    <location>
        <begin position="115"/>
        <end position="136"/>
    </location>
</feature>
<protein>
    <submittedName>
        <fullName evidence="10">Peptidoglycan lipid II flippase</fullName>
    </submittedName>
</protein>
<evidence type="ECO:0000256" key="9">
    <source>
        <dbReference type="SAM" id="Phobius"/>
    </source>
</evidence>
<organism evidence="10 11">
    <name type="scientific">Corynebacterium felinum</name>
    <dbReference type="NCBI Taxonomy" id="131318"/>
    <lineage>
        <taxon>Bacteria</taxon>
        <taxon>Bacillati</taxon>
        <taxon>Actinomycetota</taxon>
        <taxon>Actinomycetes</taxon>
        <taxon>Mycobacteriales</taxon>
        <taxon>Corynebacteriaceae</taxon>
        <taxon>Corynebacterium</taxon>
    </lineage>
</organism>
<dbReference type="InterPro" id="IPR051050">
    <property type="entry name" value="Lipid_II_flippase_MurJ/MviN"/>
</dbReference>
<evidence type="ECO:0000256" key="8">
    <source>
        <dbReference type="SAM" id="MobiDB-lite"/>
    </source>
</evidence>
<comment type="subcellular location">
    <subcellularLocation>
        <location evidence="1">Cell membrane</location>
        <topology evidence="1">Multi-pass membrane protein</topology>
    </subcellularLocation>
</comment>
<feature type="transmembrane region" description="Helical" evidence="9">
    <location>
        <begin position="369"/>
        <end position="392"/>
    </location>
</feature>
<dbReference type="PRINTS" id="PR01806">
    <property type="entry name" value="VIRFACTRMVIN"/>
</dbReference>
<feature type="transmembrane region" description="Helical" evidence="9">
    <location>
        <begin position="511"/>
        <end position="534"/>
    </location>
</feature>
<dbReference type="Gene3D" id="3.30.200.20">
    <property type="entry name" value="Phosphorylase Kinase, domain 1"/>
    <property type="match status" value="1"/>
</dbReference>
<feature type="transmembrane region" description="Helical" evidence="9">
    <location>
        <begin position="329"/>
        <end position="349"/>
    </location>
</feature>
<feature type="transmembrane region" description="Helical" evidence="9">
    <location>
        <begin position="173"/>
        <end position="199"/>
    </location>
</feature>
<feature type="transmembrane region" description="Helical" evidence="9">
    <location>
        <begin position="290"/>
        <end position="309"/>
    </location>
</feature>
<dbReference type="CDD" id="cd13973">
    <property type="entry name" value="PK_MviN-like"/>
    <property type="match status" value="1"/>
</dbReference>
<evidence type="ECO:0000256" key="6">
    <source>
        <dbReference type="ARBA" id="ARBA00022989"/>
    </source>
</evidence>
<feature type="region of interest" description="Disordered" evidence="8">
    <location>
        <begin position="1"/>
        <end position="97"/>
    </location>
</feature>
<evidence type="ECO:0000313" key="11">
    <source>
        <dbReference type="Proteomes" id="UP001183619"/>
    </source>
</evidence>
<dbReference type="EMBL" id="JAVDYF010000001">
    <property type="protein sequence ID" value="MDR7354275.1"/>
    <property type="molecule type" value="Genomic_DNA"/>
</dbReference>
<dbReference type="CDD" id="cd13123">
    <property type="entry name" value="MATE_MurJ_like"/>
    <property type="match status" value="1"/>
</dbReference>
<comment type="caution">
    <text evidence="10">The sequence shown here is derived from an EMBL/GenBank/DDBJ whole genome shotgun (WGS) entry which is preliminary data.</text>
</comment>
<evidence type="ECO:0000256" key="4">
    <source>
        <dbReference type="ARBA" id="ARBA00022960"/>
    </source>
</evidence>
<feature type="transmembrane region" description="Helical" evidence="9">
    <location>
        <begin position="251"/>
        <end position="270"/>
    </location>
</feature>
<feature type="transmembrane region" description="Helical" evidence="9">
    <location>
        <begin position="219"/>
        <end position="239"/>
    </location>
</feature>
<name>A0ABU2B6P1_9CORY</name>
<keyword evidence="4" id="KW-0133">Cell shape</keyword>
<evidence type="ECO:0000256" key="5">
    <source>
        <dbReference type="ARBA" id="ARBA00022984"/>
    </source>
</evidence>
<feature type="transmembrane region" description="Helical" evidence="9">
    <location>
        <begin position="483"/>
        <end position="505"/>
    </location>
</feature>
<dbReference type="PANTHER" id="PTHR47019">
    <property type="entry name" value="LIPID II FLIPPASE MURJ"/>
    <property type="match status" value="1"/>
</dbReference>
<feature type="transmembrane region" description="Helical" evidence="9">
    <location>
        <begin position="546"/>
        <end position="567"/>
    </location>
</feature>